<dbReference type="InterPro" id="IPR024414">
    <property type="entry name" value="Uncharacterised_PrgI"/>
</dbReference>
<keyword evidence="1" id="KW-0812">Transmembrane</keyword>
<evidence type="ECO:0000313" key="3">
    <source>
        <dbReference type="Proteomes" id="UP000177725"/>
    </source>
</evidence>
<accession>A0A1G2F6W0</accession>
<dbReference type="Pfam" id="PF12666">
    <property type="entry name" value="PrgI"/>
    <property type="match status" value="1"/>
</dbReference>
<feature type="transmembrane region" description="Helical" evidence="1">
    <location>
        <begin position="24"/>
        <end position="41"/>
    </location>
</feature>
<keyword evidence="1" id="KW-1133">Transmembrane helix</keyword>
<protein>
    <recommendedName>
        <fullName evidence="4">PrgI family protein</fullName>
    </recommendedName>
</protein>
<keyword evidence="1" id="KW-0472">Membrane</keyword>
<evidence type="ECO:0000313" key="2">
    <source>
        <dbReference type="EMBL" id="OGZ33779.1"/>
    </source>
</evidence>
<feature type="transmembrane region" description="Helical" evidence="1">
    <location>
        <begin position="70"/>
        <end position="89"/>
    </location>
</feature>
<dbReference type="Proteomes" id="UP000177725">
    <property type="component" value="Unassembled WGS sequence"/>
</dbReference>
<reference evidence="2 3" key="1">
    <citation type="journal article" date="2016" name="Nat. Commun.">
        <title>Thousands of microbial genomes shed light on interconnected biogeochemical processes in an aquifer system.</title>
        <authorList>
            <person name="Anantharaman K."/>
            <person name="Brown C.T."/>
            <person name="Hug L.A."/>
            <person name="Sharon I."/>
            <person name="Castelle C.J."/>
            <person name="Probst A.J."/>
            <person name="Thomas B.C."/>
            <person name="Singh A."/>
            <person name="Wilkins M.J."/>
            <person name="Karaoz U."/>
            <person name="Brodie E.L."/>
            <person name="Williams K.H."/>
            <person name="Hubbard S.S."/>
            <person name="Banfield J.F."/>
        </authorList>
    </citation>
    <scope>NUCLEOTIDE SEQUENCE [LARGE SCALE GENOMIC DNA]</scope>
</reference>
<organism evidence="2 3">
    <name type="scientific">Candidatus Portnoybacteria bacterium RBG_13_41_18</name>
    <dbReference type="NCBI Taxonomy" id="1801991"/>
    <lineage>
        <taxon>Bacteria</taxon>
        <taxon>Candidatus Portnoyibacteriota</taxon>
    </lineage>
</organism>
<feature type="transmembrane region" description="Helical" evidence="1">
    <location>
        <begin position="46"/>
        <end position="64"/>
    </location>
</feature>
<dbReference type="EMBL" id="MHMV01000039">
    <property type="protein sequence ID" value="OGZ33779.1"/>
    <property type="molecule type" value="Genomic_DNA"/>
</dbReference>
<comment type="caution">
    <text evidence="2">The sequence shown here is derived from an EMBL/GenBank/DDBJ whole genome shotgun (WGS) entry which is preliminary data.</text>
</comment>
<name>A0A1G2F6W0_9BACT</name>
<evidence type="ECO:0000256" key="1">
    <source>
        <dbReference type="SAM" id="Phobius"/>
    </source>
</evidence>
<proteinExistence type="predicted"/>
<evidence type="ECO:0008006" key="4">
    <source>
        <dbReference type="Google" id="ProtNLM"/>
    </source>
</evidence>
<dbReference type="AlphaFoldDB" id="A0A1G2F6W0"/>
<sequence>MQFNVPQFLDIEDKIIGPLTLKQFGYLLAGGFVGFILYELIPNFSLFLLFCLPVALLAIALAFVKINGRPFIHIFTAFVNYLIKPKLYIWRKKQ</sequence>
<gene>
    <name evidence="2" type="ORF">A2174_02060</name>
</gene>